<dbReference type="GO" id="GO:0005886">
    <property type="term" value="C:plasma membrane"/>
    <property type="evidence" value="ECO:0007669"/>
    <property type="project" value="TreeGrafter"/>
</dbReference>
<keyword evidence="7" id="KW-0812">Transmembrane</keyword>
<dbReference type="EMBL" id="CAFBNF010000145">
    <property type="protein sequence ID" value="CAB4948680.1"/>
    <property type="molecule type" value="Genomic_DNA"/>
</dbReference>
<evidence type="ECO:0000256" key="3">
    <source>
        <dbReference type="ARBA" id="ARBA00022553"/>
    </source>
</evidence>
<feature type="domain" description="HAMP" evidence="8">
    <location>
        <begin position="253"/>
        <end position="309"/>
    </location>
</feature>
<protein>
    <recommendedName>
        <fullName evidence="2">histidine kinase</fullName>
        <ecNumber evidence="2">2.7.13.3</ecNumber>
    </recommendedName>
</protein>
<evidence type="ECO:0000259" key="8">
    <source>
        <dbReference type="PROSITE" id="PS50885"/>
    </source>
</evidence>
<dbReference type="GO" id="GO:0000160">
    <property type="term" value="P:phosphorelay signal transduction system"/>
    <property type="evidence" value="ECO:0007669"/>
    <property type="project" value="UniProtKB-KW"/>
</dbReference>
<keyword evidence="6" id="KW-0902">Two-component regulatory system</keyword>
<dbReference type="Gene3D" id="6.10.340.10">
    <property type="match status" value="1"/>
</dbReference>
<dbReference type="CDD" id="cd06225">
    <property type="entry name" value="HAMP"/>
    <property type="match status" value="1"/>
</dbReference>
<dbReference type="PANTHER" id="PTHR45436:SF5">
    <property type="entry name" value="SENSOR HISTIDINE KINASE TRCS"/>
    <property type="match status" value="1"/>
</dbReference>
<name>A0A6J7JYH4_9ZZZZ</name>
<dbReference type="InterPro" id="IPR050428">
    <property type="entry name" value="TCS_sensor_his_kinase"/>
</dbReference>
<dbReference type="SUPFAM" id="SSF158472">
    <property type="entry name" value="HAMP domain-like"/>
    <property type="match status" value="1"/>
</dbReference>
<gene>
    <name evidence="9" type="ORF">UFOPK3773_01278</name>
</gene>
<feature type="transmembrane region" description="Helical" evidence="7">
    <location>
        <begin position="33"/>
        <end position="53"/>
    </location>
</feature>
<reference evidence="9" key="1">
    <citation type="submission" date="2020-05" db="EMBL/GenBank/DDBJ databases">
        <authorList>
            <person name="Chiriac C."/>
            <person name="Salcher M."/>
            <person name="Ghai R."/>
            <person name="Kavagutti S V."/>
        </authorList>
    </citation>
    <scope>NUCLEOTIDE SEQUENCE</scope>
</reference>
<evidence type="ECO:0000256" key="7">
    <source>
        <dbReference type="SAM" id="Phobius"/>
    </source>
</evidence>
<keyword evidence="5" id="KW-0418">Kinase</keyword>
<evidence type="ECO:0000256" key="1">
    <source>
        <dbReference type="ARBA" id="ARBA00000085"/>
    </source>
</evidence>
<organism evidence="9">
    <name type="scientific">freshwater metagenome</name>
    <dbReference type="NCBI Taxonomy" id="449393"/>
    <lineage>
        <taxon>unclassified sequences</taxon>
        <taxon>metagenomes</taxon>
        <taxon>ecological metagenomes</taxon>
    </lineage>
</organism>
<proteinExistence type="predicted"/>
<sequence>MTTQPVAEIEQTVPESAKTKVRNGIYISLRVKVIGTFVALFTIVFVVVSFWVVQFASQAALDQLGQQLRGQVERSATTIDGAAFAELVATVPAVPDPADKSGFGYPDSQLYRDLAKRFYNIYQVVDSGTYSWFKDPKDGLLYTAVSSGYYRSPQTGYHYKIPLSNVTETSTYNLMAQGLTQTTEEPAYTDAYGSWMSVYAPILDANGQSVGGIGQDISLEYVSEVRAKAVRQVLPVLLGIYIILVVLVWLVATRIVRPIRKLTKESARIADGDYNLDLHEITGSRYKDEITTLAETFQIMSHKVAERERTLQVEVKRLTVEINSTKRAESVAAIVDSEGFTELAERAAEMRRRSRE</sequence>
<dbReference type="PROSITE" id="PS50885">
    <property type="entry name" value="HAMP"/>
    <property type="match status" value="1"/>
</dbReference>
<evidence type="ECO:0000256" key="4">
    <source>
        <dbReference type="ARBA" id="ARBA00022679"/>
    </source>
</evidence>
<dbReference type="GO" id="GO:0004673">
    <property type="term" value="F:protein histidine kinase activity"/>
    <property type="evidence" value="ECO:0007669"/>
    <property type="project" value="UniProtKB-EC"/>
</dbReference>
<feature type="transmembrane region" description="Helical" evidence="7">
    <location>
        <begin position="233"/>
        <end position="252"/>
    </location>
</feature>
<comment type="catalytic activity">
    <reaction evidence="1">
        <text>ATP + protein L-histidine = ADP + protein N-phospho-L-histidine.</text>
        <dbReference type="EC" id="2.7.13.3"/>
    </reaction>
</comment>
<keyword evidence="4" id="KW-0808">Transferase</keyword>
<dbReference type="AlphaFoldDB" id="A0A6J7JYH4"/>
<evidence type="ECO:0000256" key="2">
    <source>
        <dbReference type="ARBA" id="ARBA00012438"/>
    </source>
</evidence>
<keyword evidence="7" id="KW-0472">Membrane</keyword>
<dbReference type="SMART" id="SM00304">
    <property type="entry name" value="HAMP"/>
    <property type="match status" value="1"/>
</dbReference>
<dbReference type="InterPro" id="IPR003660">
    <property type="entry name" value="HAMP_dom"/>
</dbReference>
<dbReference type="EC" id="2.7.13.3" evidence="2"/>
<accession>A0A6J7JYH4</accession>
<keyword evidence="7" id="KW-1133">Transmembrane helix</keyword>
<evidence type="ECO:0000256" key="5">
    <source>
        <dbReference type="ARBA" id="ARBA00022777"/>
    </source>
</evidence>
<dbReference type="Pfam" id="PF00672">
    <property type="entry name" value="HAMP"/>
    <property type="match status" value="1"/>
</dbReference>
<dbReference type="PANTHER" id="PTHR45436">
    <property type="entry name" value="SENSOR HISTIDINE KINASE YKOH"/>
    <property type="match status" value="1"/>
</dbReference>
<keyword evidence="3" id="KW-0597">Phosphoprotein</keyword>
<evidence type="ECO:0000256" key="6">
    <source>
        <dbReference type="ARBA" id="ARBA00023012"/>
    </source>
</evidence>
<evidence type="ECO:0000313" key="9">
    <source>
        <dbReference type="EMBL" id="CAB4948680.1"/>
    </source>
</evidence>